<dbReference type="RefSeq" id="XP_019565347.2">
    <property type="nucleotide sequence ID" value="XM_019709802.3"/>
</dbReference>
<protein>
    <recommendedName>
        <fullName evidence="3">Sfi1 spindle body domain-containing protein</fullName>
    </recommendedName>
</protein>
<evidence type="ECO:0000313" key="2">
    <source>
        <dbReference type="Proteomes" id="UP000069940"/>
    </source>
</evidence>
<name>A0ABM1ZRS5_AEDAL</name>
<dbReference type="GeneID" id="109433371"/>
<dbReference type="Proteomes" id="UP000069940">
    <property type="component" value="Unassembled WGS sequence"/>
</dbReference>
<keyword evidence="2" id="KW-1185">Reference proteome</keyword>
<organism evidence="1 2">
    <name type="scientific">Aedes albopictus</name>
    <name type="common">Asian tiger mosquito</name>
    <name type="synonym">Stegomyia albopicta</name>
    <dbReference type="NCBI Taxonomy" id="7160"/>
    <lineage>
        <taxon>Eukaryota</taxon>
        <taxon>Metazoa</taxon>
        <taxon>Ecdysozoa</taxon>
        <taxon>Arthropoda</taxon>
        <taxon>Hexapoda</taxon>
        <taxon>Insecta</taxon>
        <taxon>Pterygota</taxon>
        <taxon>Neoptera</taxon>
        <taxon>Endopterygota</taxon>
        <taxon>Diptera</taxon>
        <taxon>Nematocera</taxon>
        <taxon>Culicoidea</taxon>
        <taxon>Culicidae</taxon>
        <taxon>Culicinae</taxon>
        <taxon>Aedini</taxon>
        <taxon>Aedes</taxon>
        <taxon>Stegomyia</taxon>
    </lineage>
</organism>
<proteinExistence type="predicted"/>
<dbReference type="EnsemblMetazoa" id="AALFPA23_021085.R31109">
    <property type="protein sequence ID" value="AALFPA23_021085.P31109"/>
    <property type="gene ID" value="AALFPA23_021085"/>
</dbReference>
<accession>A0ABM1ZRS5</accession>
<sequence>MSSYLQIRRPTTFSKVLESVPKPDGALPRHGGLPQWEKLTLDRKLPANACPVHPPTFTRGPLGHSLWDNKPADYGFDRTDPLEHDVSFRYLLLHDKQLKDFYQGDGIGKILKEQRLINDEKEAVCTLAEFNRWRFYLWKLHKHEIRKEYQRLDRAWWEEYRDKKAVLHIKKHYDYEDKIERKRYKAQCLREAKRQKTLKAIARYKKKMKKFMDCRTMYKQSNMREGHLRMLQVRYNNALLKASRKSYGLRLKRKLREKDALRTRRLAVLKKRIAESNKIAQKERHKMFFISSQKAEADRLELLQNFIQHREKNVERRMIRSAQLQERSERQLTSRKARNLASKYDKRSKPALMRAMLKAWQNIRIRQPNLSRQLSRASVQQAVNIAYSIHTTISPNISSTQIIDTARQLINDFANMPQEQLPLDQQTIQYTTEALLKILNQVKEQVIGAGCYLIEQVATKMRNRIESDAQRHQSTLCGPWSSRWRRSSLSNRSGSHRVSIGDVQIVDEIETEQEHFKKSRLRPPTPVTSVTSLVEHIVDSDETILPSSSEELEIASVVAVSIEKRATAEDHPLIHLTFRQKRFLETNLIKFRAIIHRSVETRSLAAIDVMRLEIVRRKLRCQPKGTGGNAAKKETLARETARCILMFPKEEQRYAELLLDIIGLLVCEVCDELEEILNAP</sequence>
<reference evidence="2" key="1">
    <citation type="journal article" date="2015" name="Proc. Natl. Acad. Sci. U.S.A.">
        <title>Genome sequence of the Asian Tiger mosquito, Aedes albopictus, reveals insights into its biology, genetics, and evolution.</title>
        <authorList>
            <person name="Chen X.G."/>
            <person name="Jiang X."/>
            <person name="Gu J."/>
            <person name="Xu M."/>
            <person name="Wu Y."/>
            <person name="Deng Y."/>
            <person name="Zhang C."/>
            <person name="Bonizzoni M."/>
            <person name="Dermauw W."/>
            <person name="Vontas J."/>
            <person name="Armbruster P."/>
            <person name="Huang X."/>
            <person name="Yang Y."/>
            <person name="Zhang H."/>
            <person name="He W."/>
            <person name="Peng H."/>
            <person name="Liu Y."/>
            <person name="Wu K."/>
            <person name="Chen J."/>
            <person name="Lirakis M."/>
            <person name="Topalis P."/>
            <person name="Van Leeuwen T."/>
            <person name="Hall A.B."/>
            <person name="Jiang X."/>
            <person name="Thorpe C."/>
            <person name="Mueller R.L."/>
            <person name="Sun C."/>
            <person name="Waterhouse R.M."/>
            <person name="Yan G."/>
            <person name="Tu Z.J."/>
            <person name="Fang X."/>
            <person name="James A.A."/>
        </authorList>
    </citation>
    <scope>NUCLEOTIDE SEQUENCE [LARGE SCALE GENOMIC DNA]</scope>
    <source>
        <strain evidence="2">Foshan</strain>
    </source>
</reference>
<evidence type="ECO:0008006" key="3">
    <source>
        <dbReference type="Google" id="ProtNLM"/>
    </source>
</evidence>
<reference evidence="1" key="2">
    <citation type="submission" date="2025-05" db="UniProtKB">
        <authorList>
            <consortium name="EnsemblMetazoa"/>
        </authorList>
    </citation>
    <scope>IDENTIFICATION</scope>
    <source>
        <strain evidence="1">Foshan</strain>
    </source>
</reference>
<evidence type="ECO:0000313" key="1">
    <source>
        <dbReference type="EnsemblMetazoa" id="AALFPA23_021085.P31109"/>
    </source>
</evidence>